<proteinExistence type="predicted"/>
<accession>A0A367IV33</accession>
<dbReference type="STRING" id="4846.A0A367IV33"/>
<dbReference type="InterPro" id="IPR040410">
    <property type="entry name" value="UPF0658_Golgi"/>
</dbReference>
<dbReference type="PANTHER" id="PTHR34391">
    <property type="entry name" value="UPF0658 GOLGI APPARATUS MEMBRANE PROTEIN C1952.10C-RELATED"/>
    <property type="match status" value="1"/>
</dbReference>
<gene>
    <name evidence="2" type="ORF">CU098_004337</name>
</gene>
<keyword evidence="3" id="KW-1185">Reference proteome</keyword>
<dbReference type="PANTHER" id="PTHR34391:SF1">
    <property type="entry name" value="UPF0658 GOLGI APPARATUS MEMBRANE PROTEIN C1952.10C-RELATED"/>
    <property type="match status" value="1"/>
</dbReference>
<organism evidence="2 3">
    <name type="scientific">Rhizopus stolonifer</name>
    <name type="common">Rhizopus nigricans</name>
    <dbReference type="NCBI Taxonomy" id="4846"/>
    <lineage>
        <taxon>Eukaryota</taxon>
        <taxon>Fungi</taxon>
        <taxon>Fungi incertae sedis</taxon>
        <taxon>Mucoromycota</taxon>
        <taxon>Mucoromycotina</taxon>
        <taxon>Mucoromycetes</taxon>
        <taxon>Mucorales</taxon>
        <taxon>Mucorineae</taxon>
        <taxon>Rhizopodaceae</taxon>
        <taxon>Rhizopus</taxon>
    </lineage>
</organism>
<dbReference type="OrthoDB" id="2448307at2759"/>
<feature type="transmembrane region" description="Helical" evidence="1">
    <location>
        <begin position="124"/>
        <end position="143"/>
    </location>
</feature>
<feature type="transmembrane region" description="Helical" evidence="1">
    <location>
        <begin position="99"/>
        <end position="117"/>
    </location>
</feature>
<keyword evidence="1" id="KW-1133">Transmembrane helix</keyword>
<dbReference type="AlphaFoldDB" id="A0A367IV33"/>
<dbReference type="GO" id="GO:0005794">
    <property type="term" value="C:Golgi apparatus"/>
    <property type="evidence" value="ECO:0007669"/>
    <property type="project" value="TreeGrafter"/>
</dbReference>
<comment type="caution">
    <text evidence="2">The sequence shown here is derived from an EMBL/GenBank/DDBJ whole genome shotgun (WGS) entry which is preliminary data.</text>
</comment>
<sequence>MNTAKSFYQSVMRPIEYTIIALIPAFFIVLVFFGWRLRKQFAWDNYRNFSADMKVRNALITTSILLTLLKLDFFFIFSFAAQLIPSVLLGYSETMTETVLVFVLGALLLTLAIFAVYKECKYCMLLSILSGIGSVGYFIYRLYLIAIPHGDAYDPYVHTRQFLIFTTVIAMVLLIITIIVAICCLWNLHQGINIFKNVSFGKNKPIQKQQSIDHESLENHEVYEEKRKDNTNLLESSARPNSNMWSIE</sequence>
<keyword evidence="1" id="KW-0472">Membrane</keyword>
<feature type="transmembrane region" description="Helical" evidence="1">
    <location>
        <begin position="17"/>
        <end position="37"/>
    </location>
</feature>
<feature type="transmembrane region" description="Helical" evidence="1">
    <location>
        <begin position="58"/>
        <end position="79"/>
    </location>
</feature>
<reference evidence="2 3" key="1">
    <citation type="journal article" date="2018" name="G3 (Bethesda)">
        <title>Phylogenetic and Phylogenomic Definition of Rhizopus Species.</title>
        <authorList>
            <person name="Gryganskyi A.P."/>
            <person name="Golan J."/>
            <person name="Dolatabadi S."/>
            <person name="Mondo S."/>
            <person name="Robb S."/>
            <person name="Idnurm A."/>
            <person name="Muszewska A."/>
            <person name="Steczkiewicz K."/>
            <person name="Masonjones S."/>
            <person name="Liao H.L."/>
            <person name="Gajdeczka M.T."/>
            <person name="Anike F."/>
            <person name="Vuek A."/>
            <person name="Anishchenko I.M."/>
            <person name="Voigt K."/>
            <person name="de Hoog G.S."/>
            <person name="Smith M.E."/>
            <person name="Heitman J."/>
            <person name="Vilgalys R."/>
            <person name="Stajich J.E."/>
        </authorList>
    </citation>
    <scope>NUCLEOTIDE SEQUENCE [LARGE SCALE GENOMIC DNA]</scope>
    <source>
        <strain evidence="2 3">LSU 92-RS-03</strain>
    </source>
</reference>
<name>A0A367IV33_RHIST</name>
<evidence type="ECO:0000313" key="2">
    <source>
        <dbReference type="EMBL" id="RCH81341.1"/>
    </source>
</evidence>
<feature type="transmembrane region" description="Helical" evidence="1">
    <location>
        <begin position="163"/>
        <end position="188"/>
    </location>
</feature>
<protein>
    <submittedName>
        <fullName evidence="2">Uncharacterized protein</fullName>
    </submittedName>
</protein>
<dbReference type="Proteomes" id="UP000253551">
    <property type="component" value="Unassembled WGS sequence"/>
</dbReference>
<dbReference type="EMBL" id="PJQM01005562">
    <property type="protein sequence ID" value="RCH81341.1"/>
    <property type="molecule type" value="Genomic_DNA"/>
</dbReference>
<evidence type="ECO:0000313" key="3">
    <source>
        <dbReference type="Proteomes" id="UP000253551"/>
    </source>
</evidence>
<keyword evidence="1" id="KW-0812">Transmembrane</keyword>
<evidence type="ECO:0000256" key="1">
    <source>
        <dbReference type="SAM" id="Phobius"/>
    </source>
</evidence>